<feature type="compositionally biased region" description="Polar residues" evidence="1">
    <location>
        <begin position="180"/>
        <end position="189"/>
    </location>
</feature>
<organism evidence="2 3">
    <name type="scientific">Aquatica leii</name>
    <dbReference type="NCBI Taxonomy" id="1421715"/>
    <lineage>
        <taxon>Eukaryota</taxon>
        <taxon>Metazoa</taxon>
        <taxon>Ecdysozoa</taxon>
        <taxon>Arthropoda</taxon>
        <taxon>Hexapoda</taxon>
        <taxon>Insecta</taxon>
        <taxon>Pterygota</taxon>
        <taxon>Neoptera</taxon>
        <taxon>Endopterygota</taxon>
        <taxon>Coleoptera</taxon>
        <taxon>Polyphaga</taxon>
        <taxon>Elateriformia</taxon>
        <taxon>Elateroidea</taxon>
        <taxon>Lampyridae</taxon>
        <taxon>Luciolinae</taxon>
        <taxon>Aquatica</taxon>
    </lineage>
</organism>
<dbReference type="AlphaFoldDB" id="A0AAN7P8J1"/>
<proteinExistence type="predicted"/>
<accession>A0AAN7P8J1</accession>
<sequence length="251" mass="28763">MNTSTKCVTGSPSRVRATDNKFETTLNRWFDECDTGDDNLLNKYDDDINASDIDDDVIEDEEQVQQIRVFQMASKNKPLSHTELQKILQSEEFFEDLLIFDNNAELEDSVEEFSNLIHEPLAAEINCPPQENVDERISTIETVNICHSVLLVDNNHEFGLNNDSINSSQSEIVDNEEPNILNSHSNNSHATEKTTEDCESIRTIQDNDDSMPEGENSESLESDVEPLDYSKEKDLKKRNRKRREKGLQYKT</sequence>
<name>A0AAN7P8J1_9COLE</name>
<keyword evidence="3" id="KW-1185">Reference proteome</keyword>
<gene>
    <name evidence="2" type="ORF">RN001_007305</name>
</gene>
<evidence type="ECO:0000313" key="3">
    <source>
        <dbReference type="Proteomes" id="UP001353858"/>
    </source>
</evidence>
<reference evidence="3" key="1">
    <citation type="submission" date="2023-01" db="EMBL/GenBank/DDBJ databases">
        <title>Key to firefly adult light organ development and bioluminescence: homeobox transcription factors regulate luciferase expression and transportation to peroxisome.</title>
        <authorList>
            <person name="Fu X."/>
        </authorList>
    </citation>
    <scope>NUCLEOTIDE SEQUENCE [LARGE SCALE GENOMIC DNA]</scope>
</reference>
<comment type="caution">
    <text evidence="2">The sequence shown here is derived from an EMBL/GenBank/DDBJ whole genome shotgun (WGS) entry which is preliminary data.</text>
</comment>
<evidence type="ECO:0000256" key="1">
    <source>
        <dbReference type="SAM" id="MobiDB-lite"/>
    </source>
</evidence>
<evidence type="ECO:0000313" key="2">
    <source>
        <dbReference type="EMBL" id="KAK4879159.1"/>
    </source>
</evidence>
<dbReference type="EMBL" id="JARPUR010000003">
    <property type="protein sequence ID" value="KAK4879159.1"/>
    <property type="molecule type" value="Genomic_DNA"/>
</dbReference>
<feature type="compositionally biased region" description="Basic and acidic residues" evidence="1">
    <location>
        <begin position="190"/>
        <end position="200"/>
    </location>
</feature>
<protein>
    <submittedName>
        <fullName evidence="2">Uncharacterized protein</fullName>
    </submittedName>
</protein>
<feature type="region of interest" description="Disordered" evidence="1">
    <location>
        <begin position="178"/>
        <end position="251"/>
    </location>
</feature>
<dbReference type="Proteomes" id="UP001353858">
    <property type="component" value="Unassembled WGS sequence"/>
</dbReference>
<feature type="compositionally biased region" description="Acidic residues" evidence="1">
    <location>
        <begin position="206"/>
        <end position="226"/>
    </location>
</feature>